<evidence type="ECO:0000256" key="2">
    <source>
        <dbReference type="ARBA" id="ARBA00022525"/>
    </source>
</evidence>
<accession>A0A8J6EM77</accession>
<protein>
    <recommendedName>
        <fullName evidence="7">Lipocalin/cytosolic fatty-acid binding domain-containing protein</fullName>
    </recommendedName>
</protein>
<dbReference type="EMBL" id="WNTK01000156">
    <property type="protein sequence ID" value="KAG9471359.1"/>
    <property type="molecule type" value="Genomic_DNA"/>
</dbReference>
<evidence type="ECO:0000313" key="9">
    <source>
        <dbReference type="Proteomes" id="UP000770717"/>
    </source>
</evidence>
<evidence type="ECO:0000256" key="5">
    <source>
        <dbReference type="RuleBase" id="RU003695"/>
    </source>
</evidence>
<gene>
    <name evidence="8" type="ORF">GDO78_015103</name>
</gene>
<evidence type="ECO:0000256" key="4">
    <source>
        <dbReference type="ARBA" id="ARBA00023157"/>
    </source>
</evidence>
<comment type="similarity">
    <text evidence="5">Belongs to the calycin superfamily. Lipocalin family.</text>
</comment>
<dbReference type="InterPro" id="IPR022272">
    <property type="entry name" value="Lipocalin_CS"/>
</dbReference>
<dbReference type="GO" id="GO:0001848">
    <property type="term" value="F:complement binding"/>
    <property type="evidence" value="ECO:0007669"/>
    <property type="project" value="TreeGrafter"/>
</dbReference>
<keyword evidence="9" id="KW-1185">Reference proteome</keyword>
<dbReference type="InterPro" id="IPR000566">
    <property type="entry name" value="Lipocln_cytosolic_FA-bd_dom"/>
</dbReference>
<keyword evidence="3 6" id="KW-0732">Signal</keyword>
<dbReference type="GO" id="GO:0072562">
    <property type="term" value="C:blood microparticle"/>
    <property type="evidence" value="ECO:0007669"/>
    <property type="project" value="TreeGrafter"/>
</dbReference>
<dbReference type="Proteomes" id="UP000770717">
    <property type="component" value="Unassembled WGS sequence"/>
</dbReference>
<dbReference type="SUPFAM" id="SSF50814">
    <property type="entry name" value="Lipocalins"/>
    <property type="match status" value="1"/>
</dbReference>
<dbReference type="Pfam" id="PF00061">
    <property type="entry name" value="Lipocalin"/>
    <property type="match status" value="1"/>
</dbReference>
<dbReference type="AlphaFoldDB" id="A0A8J6EM77"/>
<sequence length="203" mass="23170">MSPPRVLLIILILGAPPYTCGQRNTKPSDKMQGLATFNLQQFSGKWHLLSVASECNYLKTNNHRLEATMIQASPSKNARGEETMAVSTFRKLDGICWEIKHSYVPIRSAKGRFTLKAQGYAGSVDMVVGDTDYQNYAILYYQRRNKITLKLYGRKTSVSDEIYRKFDDLTVKQGIDLQYIYPFPSYGFCESADQFHILNEVSR</sequence>
<dbReference type="PROSITE" id="PS00213">
    <property type="entry name" value="LIPOCALIN"/>
    <property type="match status" value="1"/>
</dbReference>
<dbReference type="PANTHER" id="PTHR47304">
    <property type="entry name" value="COMPLEMENT COMPONENT C8 GAMMA CHAIN"/>
    <property type="match status" value="1"/>
</dbReference>
<organism evidence="8 9">
    <name type="scientific">Eleutherodactylus coqui</name>
    <name type="common">Puerto Rican coqui</name>
    <dbReference type="NCBI Taxonomy" id="57060"/>
    <lineage>
        <taxon>Eukaryota</taxon>
        <taxon>Metazoa</taxon>
        <taxon>Chordata</taxon>
        <taxon>Craniata</taxon>
        <taxon>Vertebrata</taxon>
        <taxon>Euteleostomi</taxon>
        <taxon>Amphibia</taxon>
        <taxon>Batrachia</taxon>
        <taxon>Anura</taxon>
        <taxon>Neobatrachia</taxon>
        <taxon>Hyloidea</taxon>
        <taxon>Eleutherodactylidae</taxon>
        <taxon>Eleutherodactylinae</taxon>
        <taxon>Eleutherodactylus</taxon>
        <taxon>Eleutherodactylus</taxon>
    </lineage>
</organism>
<dbReference type="OrthoDB" id="9941609at2759"/>
<dbReference type="GO" id="GO:0005579">
    <property type="term" value="C:membrane attack complex"/>
    <property type="evidence" value="ECO:0007669"/>
    <property type="project" value="InterPro"/>
</dbReference>
<dbReference type="GO" id="GO:0006956">
    <property type="term" value="P:complement activation"/>
    <property type="evidence" value="ECO:0007669"/>
    <property type="project" value="InterPro"/>
</dbReference>
<dbReference type="InterPro" id="IPR002968">
    <property type="entry name" value="A1-microglobln"/>
</dbReference>
<feature type="signal peptide" evidence="6">
    <location>
        <begin position="1"/>
        <end position="21"/>
    </location>
</feature>
<reference evidence="8" key="1">
    <citation type="thesis" date="2020" institute="ProQuest LLC" country="789 East Eisenhower Parkway, Ann Arbor, MI, USA">
        <title>Comparative Genomics and Chromosome Evolution.</title>
        <authorList>
            <person name="Mudd A.B."/>
        </authorList>
    </citation>
    <scope>NUCLEOTIDE SEQUENCE</scope>
    <source>
        <strain evidence="8">HN-11 Male</strain>
        <tissue evidence="8">Kidney and liver</tissue>
    </source>
</reference>
<evidence type="ECO:0000256" key="3">
    <source>
        <dbReference type="ARBA" id="ARBA00022729"/>
    </source>
</evidence>
<evidence type="ECO:0000313" key="8">
    <source>
        <dbReference type="EMBL" id="KAG9471359.1"/>
    </source>
</evidence>
<keyword evidence="2" id="KW-0964">Secreted</keyword>
<feature type="domain" description="Lipocalin/cytosolic fatty-acid binding" evidence="7">
    <location>
        <begin position="43"/>
        <end position="180"/>
    </location>
</feature>
<dbReference type="Gene3D" id="2.40.128.20">
    <property type="match status" value="1"/>
</dbReference>
<proteinExistence type="inferred from homology"/>
<comment type="caution">
    <text evidence="8">The sequence shown here is derived from an EMBL/GenBank/DDBJ whole genome shotgun (WGS) entry which is preliminary data.</text>
</comment>
<feature type="chain" id="PRO_5035226730" description="Lipocalin/cytosolic fatty-acid binding domain-containing protein" evidence="6">
    <location>
        <begin position="22"/>
        <end position="203"/>
    </location>
</feature>
<dbReference type="InterPro" id="IPR012674">
    <property type="entry name" value="Calycin"/>
</dbReference>
<dbReference type="GO" id="GO:0070062">
    <property type="term" value="C:extracellular exosome"/>
    <property type="evidence" value="ECO:0007669"/>
    <property type="project" value="TreeGrafter"/>
</dbReference>
<comment type="subcellular location">
    <subcellularLocation>
        <location evidence="1">Secreted</location>
    </subcellularLocation>
</comment>
<name>A0A8J6EM77_ELECQ</name>
<keyword evidence="4" id="KW-1015">Disulfide bond</keyword>
<evidence type="ECO:0000256" key="1">
    <source>
        <dbReference type="ARBA" id="ARBA00004613"/>
    </source>
</evidence>
<evidence type="ECO:0000259" key="7">
    <source>
        <dbReference type="Pfam" id="PF00061"/>
    </source>
</evidence>
<dbReference type="PRINTS" id="PR00179">
    <property type="entry name" value="LIPOCALIN"/>
</dbReference>
<evidence type="ECO:0000256" key="6">
    <source>
        <dbReference type="SAM" id="SignalP"/>
    </source>
</evidence>
<dbReference type="InterPro" id="IPR043245">
    <property type="entry name" value="C8G"/>
</dbReference>
<dbReference type="PRINTS" id="PR01215">
    <property type="entry name" value="A1MCGLOBULIN"/>
</dbReference>
<dbReference type="PANTHER" id="PTHR47304:SF1">
    <property type="entry name" value="COMPLEMENT COMPONENT C8 GAMMA CHAIN"/>
    <property type="match status" value="1"/>
</dbReference>